<organism evidence="7 8">
    <name type="scientific">Cercospora berteroae</name>
    <dbReference type="NCBI Taxonomy" id="357750"/>
    <lineage>
        <taxon>Eukaryota</taxon>
        <taxon>Fungi</taxon>
        <taxon>Dikarya</taxon>
        <taxon>Ascomycota</taxon>
        <taxon>Pezizomycotina</taxon>
        <taxon>Dothideomycetes</taxon>
        <taxon>Dothideomycetidae</taxon>
        <taxon>Mycosphaerellales</taxon>
        <taxon>Mycosphaerellaceae</taxon>
        <taxon>Cercospora</taxon>
    </lineage>
</organism>
<dbReference type="AlphaFoldDB" id="A0A2S6CBR2"/>
<sequence>MKSIRPVTSALLNASSRTPAYSCRAACLANATPRTPTHATQQRRAFFGASGGNTNPFGSNQTLTAQRTLPYPSAVIYEIISDVASYSQFLPFCQGSIVTKYSAPTAQDGKKYPEEAKLVIGFNDQIKEEFTSRVYCVPGKVVEAVSGNMKSTLSGDAIAHHSPRPENAEQDPSRTDTVMAHLLTRWSLKPYPYKPPPTSAVDKENAHRNTEETNPVPSQHKTEVNLAIEFQFSNPLYAAVAGGAAPKIADKMIEAFEQRVKDVMVGKGHARDEKPKRLSVQTLDTANHNRLFSITSRMPLTKLGAAADQAANENTPCPVHKVFDVAELFERVLLHVPIQDLIASAPRVCKQWKDMIDSSRRLQQGLFFRPIGRSANDTNPTRVANPMMYQIMSTMNYVDAWDKEQPSSWKEMFVCQPPVYEVDMKWNKKFYHEDRSSRRYYYDHTGIKIGACGARNEEWVFTPGLFRSLLGDDVLPDGNELWERAETPAKVLHLLGVEIGG</sequence>
<dbReference type="InterPro" id="IPR023393">
    <property type="entry name" value="START-like_dom_sf"/>
</dbReference>
<dbReference type="SUPFAM" id="SSF81383">
    <property type="entry name" value="F-box domain"/>
    <property type="match status" value="1"/>
</dbReference>
<reference evidence="8" key="1">
    <citation type="journal article" date="2017" name="bioRxiv">
        <title>Conservation of a gene cluster reveals novel cercosporin biosynthetic mechanisms and extends production to the genus Colletotrichum.</title>
        <authorList>
            <person name="de Jonge R."/>
            <person name="Ebert M.K."/>
            <person name="Huitt-Roehl C.R."/>
            <person name="Pal P."/>
            <person name="Suttle J.C."/>
            <person name="Spanner R.E."/>
            <person name="Neubauer J.D."/>
            <person name="Jurick W.M.II."/>
            <person name="Stott K.A."/>
            <person name="Secor G.A."/>
            <person name="Thomma B.P.H.J."/>
            <person name="Van de Peer Y."/>
            <person name="Townsend C.A."/>
            <person name="Bolton M.D."/>
        </authorList>
    </citation>
    <scope>NUCLEOTIDE SEQUENCE [LARGE SCALE GENOMIC DNA]</scope>
    <source>
        <strain evidence="8">CBS538.71</strain>
    </source>
</reference>
<evidence type="ECO:0000313" key="8">
    <source>
        <dbReference type="Proteomes" id="UP000237631"/>
    </source>
</evidence>
<dbReference type="InterPro" id="IPR001810">
    <property type="entry name" value="F-box_dom"/>
</dbReference>
<name>A0A2S6CBR2_9PEZI</name>
<dbReference type="SUPFAM" id="SSF55961">
    <property type="entry name" value="Bet v1-like"/>
    <property type="match status" value="1"/>
</dbReference>
<comment type="caution">
    <text evidence="7">The sequence shown here is derived from an EMBL/GenBank/DDBJ whole genome shotgun (WGS) entry which is preliminary data.</text>
</comment>
<dbReference type="GO" id="GO:0005739">
    <property type="term" value="C:mitochondrion"/>
    <property type="evidence" value="ECO:0007669"/>
    <property type="project" value="TreeGrafter"/>
</dbReference>
<comment type="similarity">
    <text evidence="1">Belongs to the COQ10 family.</text>
</comment>
<dbReference type="PANTHER" id="PTHR12901">
    <property type="entry name" value="SPERM PROTEIN HOMOLOG"/>
    <property type="match status" value="1"/>
</dbReference>
<keyword evidence="8" id="KW-1185">Reference proteome</keyword>
<dbReference type="InterPro" id="IPR005031">
    <property type="entry name" value="COQ10_START"/>
</dbReference>
<comment type="subunit">
    <text evidence="2">Interacts with coenzyme Q.</text>
</comment>
<evidence type="ECO:0000259" key="5">
    <source>
        <dbReference type="Pfam" id="PF00646"/>
    </source>
</evidence>
<feature type="compositionally biased region" description="Basic and acidic residues" evidence="4">
    <location>
        <begin position="163"/>
        <end position="174"/>
    </location>
</feature>
<dbReference type="Gene3D" id="1.20.1280.50">
    <property type="match status" value="1"/>
</dbReference>
<dbReference type="EMBL" id="PNEN01000500">
    <property type="protein sequence ID" value="PPJ57169.1"/>
    <property type="molecule type" value="Genomic_DNA"/>
</dbReference>
<dbReference type="Pfam" id="PF03364">
    <property type="entry name" value="Polyketide_cyc"/>
    <property type="match status" value="1"/>
</dbReference>
<protein>
    <submittedName>
        <fullName evidence="7">Uncharacterized protein</fullName>
    </submittedName>
</protein>
<dbReference type="OrthoDB" id="292693at2759"/>
<feature type="domain" description="F-box" evidence="5">
    <location>
        <begin position="327"/>
        <end position="362"/>
    </location>
</feature>
<dbReference type="GO" id="GO:0048039">
    <property type="term" value="F:ubiquinone binding"/>
    <property type="evidence" value="ECO:0007669"/>
    <property type="project" value="InterPro"/>
</dbReference>
<feature type="compositionally biased region" description="Basic and acidic residues" evidence="4">
    <location>
        <begin position="201"/>
        <end position="211"/>
    </location>
</feature>
<dbReference type="Proteomes" id="UP000237631">
    <property type="component" value="Unassembled WGS sequence"/>
</dbReference>
<dbReference type="Pfam" id="PF00646">
    <property type="entry name" value="F-box"/>
    <property type="match status" value="1"/>
</dbReference>
<dbReference type="InterPro" id="IPR036047">
    <property type="entry name" value="F-box-like_dom_sf"/>
</dbReference>
<feature type="region of interest" description="Disordered" evidence="4">
    <location>
        <begin position="193"/>
        <end position="219"/>
    </location>
</feature>
<feature type="domain" description="Coenzyme Q-binding protein COQ10 START" evidence="6">
    <location>
        <begin position="69"/>
        <end position="257"/>
    </location>
</feature>
<evidence type="ECO:0000256" key="2">
    <source>
        <dbReference type="ARBA" id="ARBA00011814"/>
    </source>
</evidence>
<dbReference type="GO" id="GO:0045333">
    <property type="term" value="P:cellular respiration"/>
    <property type="evidence" value="ECO:0007669"/>
    <property type="project" value="InterPro"/>
</dbReference>
<comment type="function">
    <text evidence="3">Required for the function of coenzyme Q in the respiratory chain. May serve as a chaperone or may be involved in the transport of Q6 from its site of synthesis to the catalytic sites of the respiratory complexes.</text>
</comment>
<dbReference type="CDD" id="cd07813">
    <property type="entry name" value="COQ10p_like"/>
    <property type="match status" value="1"/>
</dbReference>
<evidence type="ECO:0000313" key="7">
    <source>
        <dbReference type="EMBL" id="PPJ57169.1"/>
    </source>
</evidence>
<dbReference type="PANTHER" id="PTHR12901:SF10">
    <property type="entry name" value="COENZYME Q-BINDING PROTEIN COQ10, MITOCHONDRIAL"/>
    <property type="match status" value="1"/>
</dbReference>
<gene>
    <name evidence="7" type="ORF">CBER1_07021</name>
</gene>
<proteinExistence type="inferred from homology"/>
<dbReference type="InterPro" id="IPR044996">
    <property type="entry name" value="COQ10-like"/>
</dbReference>
<evidence type="ECO:0000256" key="3">
    <source>
        <dbReference type="ARBA" id="ARBA00024947"/>
    </source>
</evidence>
<evidence type="ECO:0000259" key="6">
    <source>
        <dbReference type="Pfam" id="PF03364"/>
    </source>
</evidence>
<dbReference type="STRING" id="357750.A0A2S6CBR2"/>
<evidence type="ECO:0000256" key="4">
    <source>
        <dbReference type="SAM" id="MobiDB-lite"/>
    </source>
</evidence>
<accession>A0A2S6CBR2</accession>
<evidence type="ECO:0000256" key="1">
    <source>
        <dbReference type="ARBA" id="ARBA00006885"/>
    </source>
</evidence>
<dbReference type="Gene3D" id="3.30.530.20">
    <property type="match status" value="1"/>
</dbReference>
<feature type="region of interest" description="Disordered" evidence="4">
    <location>
        <begin position="153"/>
        <end position="174"/>
    </location>
</feature>